<comment type="caution">
    <text evidence="4">The sequence shown here is derived from an EMBL/GenBank/DDBJ whole genome shotgun (WGS) entry which is preliminary data.</text>
</comment>
<dbReference type="PROSITE" id="PS50887">
    <property type="entry name" value="GGDEF"/>
    <property type="match status" value="1"/>
</dbReference>
<dbReference type="Gene3D" id="3.30.70.270">
    <property type="match status" value="1"/>
</dbReference>
<protein>
    <recommendedName>
        <fullName evidence="1">diguanylate cyclase</fullName>
        <ecNumber evidence="1">2.7.7.65</ecNumber>
    </recommendedName>
</protein>
<sequence length="357" mass="39979">MPGVDDAITHLAALTAQRDRELLDVTLAQGVLDLLGAASVAVYRLIGREDESRRWLCCGLSRKGSLTVSDPMWVDLHQLPLEEEYPHRQRALASRLPEHDEEQLMGHGEHAVLARHIVTLPLPVEVGLAGVLEVGSTEPLSVQAMRTVQTLLKVFGNFQNLLESSQRDALTSLLNRQTFDATFLKASMPLAERKAGHAQGERRHNSAAGYWLGVIDIDNFKRVNDNFGHLIGDEVLVLVARIMRQTFRHYDRLYRFGGEEFVVLLRGGTEADAMGAFERFRRNVASYPFPQVERVTVSVGFTEVMHHDTPNVTFSRADQAVYRAKHQGRDQVLCHEALVRDGVMASSEQHIGDVELF</sequence>
<dbReference type="EMBL" id="SNXW01000001">
    <property type="protein sequence ID" value="TDP88249.1"/>
    <property type="molecule type" value="Genomic_DNA"/>
</dbReference>
<dbReference type="InterPro" id="IPR043128">
    <property type="entry name" value="Rev_trsase/Diguanyl_cyclase"/>
</dbReference>
<feature type="domain" description="GGDEF" evidence="3">
    <location>
        <begin position="208"/>
        <end position="337"/>
    </location>
</feature>
<name>A0A4R6RNF0_9BURK</name>
<evidence type="ECO:0000313" key="5">
    <source>
        <dbReference type="Proteomes" id="UP000294593"/>
    </source>
</evidence>
<dbReference type="Pfam" id="PF00990">
    <property type="entry name" value="GGDEF"/>
    <property type="match status" value="1"/>
</dbReference>
<accession>A0A4R6RNF0</accession>
<dbReference type="InterPro" id="IPR050469">
    <property type="entry name" value="Diguanylate_Cyclase"/>
</dbReference>
<dbReference type="Proteomes" id="UP000294593">
    <property type="component" value="Unassembled WGS sequence"/>
</dbReference>
<evidence type="ECO:0000313" key="4">
    <source>
        <dbReference type="EMBL" id="TDP88249.1"/>
    </source>
</evidence>
<dbReference type="EC" id="2.7.7.65" evidence="1"/>
<keyword evidence="5" id="KW-1185">Reference proteome</keyword>
<dbReference type="GO" id="GO:1902201">
    <property type="term" value="P:negative regulation of bacterial-type flagellum-dependent cell motility"/>
    <property type="evidence" value="ECO:0007669"/>
    <property type="project" value="TreeGrafter"/>
</dbReference>
<dbReference type="InterPro" id="IPR000160">
    <property type="entry name" value="GGDEF_dom"/>
</dbReference>
<dbReference type="FunFam" id="3.30.70.270:FF:000001">
    <property type="entry name" value="Diguanylate cyclase domain protein"/>
    <property type="match status" value="1"/>
</dbReference>
<dbReference type="GO" id="GO:0005886">
    <property type="term" value="C:plasma membrane"/>
    <property type="evidence" value="ECO:0007669"/>
    <property type="project" value="TreeGrafter"/>
</dbReference>
<evidence type="ECO:0000256" key="1">
    <source>
        <dbReference type="ARBA" id="ARBA00012528"/>
    </source>
</evidence>
<dbReference type="CDD" id="cd01949">
    <property type="entry name" value="GGDEF"/>
    <property type="match status" value="1"/>
</dbReference>
<comment type="catalytic activity">
    <reaction evidence="2">
        <text>2 GTP = 3',3'-c-di-GMP + 2 diphosphate</text>
        <dbReference type="Rhea" id="RHEA:24898"/>
        <dbReference type="ChEBI" id="CHEBI:33019"/>
        <dbReference type="ChEBI" id="CHEBI:37565"/>
        <dbReference type="ChEBI" id="CHEBI:58805"/>
        <dbReference type="EC" id="2.7.7.65"/>
    </reaction>
</comment>
<evidence type="ECO:0000259" key="3">
    <source>
        <dbReference type="PROSITE" id="PS50887"/>
    </source>
</evidence>
<organism evidence="4 5">
    <name type="scientific">Aquabacterium commune</name>
    <dbReference type="NCBI Taxonomy" id="70586"/>
    <lineage>
        <taxon>Bacteria</taxon>
        <taxon>Pseudomonadati</taxon>
        <taxon>Pseudomonadota</taxon>
        <taxon>Betaproteobacteria</taxon>
        <taxon>Burkholderiales</taxon>
        <taxon>Aquabacterium</taxon>
    </lineage>
</organism>
<dbReference type="GO" id="GO:0043709">
    <property type="term" value="P:cell adhesion involved in single-species biofilm formation"/>
    <property type="evidence" value="ECO:0007669"/>
    <property type="project" value="TreeGrafter"/>
</dbReference>
<dbReference type="NCBIfam" id="TIGR00254">
    <property type="entry name" value="GGDEF"/>
    <property type="match status" value="1"/>
</dbReference>
<dbReference type="PANTHER" id="PTHR45138">
    <property type="entry name" value="REGULATORY COMPONENTS OF SENSORY TRANSDUCTION SYSTEM"/>
    <property type="match status" value="1"/>
</dbReference>
<dbReference type="InterPro" id="IPR029787">
    <property type="entry name" value="Nucleotide_cyclase"/>
</dbReference>
<dbReference type="OrthoDB" id="9813903at2"/>
<gene>
    <name evidence="4" type="ORF">EV672_101394</name>
</gene>
<dbReference type="PANTHER" id="PTHR45138:SF9">
    <property type="entry name" value="DIGUANYLATE CYCLASE DGCM-RELATED"/>
    <property type="match status" value="1"/>
</dbReference>
<dbReference type="AlphaFoldDB" id="A0A4R6RNF0"/>
<proteinExistence type="predicted"/>
<dbReference type="SUPFAM" id="SSF55073">
    <property type="entry name" value="Nucleotide cyclase"/>
    <property type="match status" value="1"/>
</dbReference>
<reference evidence="4 5" key="1">
    <citation type="submission" date="2019-03" db="EMBL/GenBank/DDBJ databases">
        <title>Genomic Encyclopedia of Type Strains, Phase IV (KMG-IV): sequencing the most valuable type-strain genomes for metagenomic binning, comparative biology and taxonomic classification.</title>
        <authorList>
            <person name="Goeker M."/>
        </authorList>
    </citation>
    <scope>NUCLEOTIDE SEQUENCE [LARGE SCALE GENOMIC DNA]</scope>
    <source>
        <strain evidence="4 5">DSM 11901</strain>
    </source>
</reference>
<evidence type="ECO:0000256" key="2">
    <source>
        <dbReference type="ARBA" id="ARBA00034247"/>
    </source>
</evidence>
<dbReference type="GO" id="GO:0052621">
    <property type="term" value="F:diguanylate cyclase activity"/>
    <property type="evidence" value="ECO:0007669"/>
    <property type="project" value="UniProtKB-EC"/>
</dbReference>
<dbReference type="SMART" id="SM00267">
    <property type="entry name" value="GGDEF"/>
    <property type="match status" value="1"/>
</dbReference>